<reference evidence="2 3" key="1">
    <citation type="journal article" date="2019" name="Sci. Rep.">
        <title>Orb-weaving spider Araneus ventricosus genome elucidates the spidroin gene catalogue.</title>
        <authorList>
            <person name="Kono N."/>
            <person name="Nakamura H."/>
            <person name="Ohtoshi R."/>
            <person name="Moran D.A.P."/>
            <person name="Shinohara A."/>
            <person name="Yoshida Y."/>
            <person name="Fujiwara M."/>
            <person name="Mori M."/>
            <person name="Tomita M."/>
            <person name="Arakawa K."/>
        </authorList>
    </citation>
    <scope>NUCLEOTIDE SEQUENCE [LARGE SCALE GENOMIC DNA]</scope>
</reference>
<evidence type="ECO:0000313" key="3">
    <source>
        <dbReference type="Proteomes" id="UP000499080"/>
    </source>
</evidence>
<dbReference type="AlphaFoldDB" id="A0A4Y2UCB2"/>
<dbReference type="EMBL" id="BGPR01034583">
    <property type="protein sequence ID" value="GBO09013.1"/>
    <property type="molecule type" value="Genomic_DNA"/>
</dbReference>
<sequence length="129" mass="15066">MEGMVKSWLINVILRLLTTAGGLLLLRRAFYAVPICNFWTREGKTFRQCEKPMKFVANGLEVVEFQRTQNPKLHPPVPISDLDARVEVKQRICLHWDLASRLEMKLKIPRVGEDENQWEEFCDLSQNKP</sequence>
<gene>
    <name evidence="1" type="ORF">AVEN_22620_1</name>
    <name evidence="2" type="ORF">AVEN_263242_1</name>
</gene>
<evidence type="ECO:0000313" key="1">
    <source>
        <dbReference type="EMBL" id="GBO09013.1"/>
    </source>
</evidence>
<evidence type="ECO:0000313" key="2">
    <source>
        <dbReference type="EMBL" id="GBO09210.1"/>
    </source>
</evidence>
<organism evidence="2 3">
    <name type="scientific">Araneus ventricosus</name>
    <name type="common">Orbweaver spider</name>
    <name type="synonym">Epeira ventricosa</name>
    <dbReference type="NCBI Taxonomy" id="182803"/>
    <lineage>
        <taxon>Eukaryota</taxon>
        <taxon>Metazoa</taxon>
        <taxon>Ecdysozoa</taxon>
        <taxon>Arthropoda</taxon>
        <taxon>Chelicerata</taxon>
        <taxon>Arachnida</taxon>
        <taxon>Araneae</taxon>
        <taxon>Araneomorphae</taxon>
        <taxon>Entelegynae</taxon>
        <taxon>Araneoidea</taxon>
        <taxon>Araneidae</taxon>
        <taxon>Araneus</taxon>
    </lineage>
</organism>
<protein>
    <submittedName>
        <fullName evidence="2">Uncharacterized protein</fullName>
    </submittedName>
</protein>
<proteinExistence type="predicted"/>
<dbReference type="Proteomes" id="UP000499080">
    <property type="component" value="Unassembled WGS sequence"/>
</dbReference>
<accession>A0A4Y2UCB2</accession>
<name>A0A4Y2UCB2_ARAVE</name>
<keyword evidence="3" id="KW-1185">Reference proteome</keyword>
<comment type="caution">
    <text evidence="2">The sequence shown here is derived from an EMBL/GenBank/DDBJ whole genome shotgun (WGS) entry which is preliminary data.</text>
</comment>
<dbReference type="EMBL" id="BGPR01034728">
    <property type="protein sequence ID" value="GBO09210.1"/>
    <property type="molecule type" value="Genomic_DNA"/>
</dbReference>